<evidence type="ECO:0000313" key="3">
    <source>
        <dbReference type="Proteomes" id="UP000186997"/>
    </source>
</evidence>
<sequence length="150" mass="16476">MTREFTGWHMLALMVGGFGIIIAVNLTLAWNAIATFPGLEARNSYAVSQTFQADRAAQNALNWDVSADITGGVLTVDILDHRGAPLQAEITRAILGQATNVSMDTVPEFTWTGTQYTAPVSMTEGYWNLRLELIAPDGTKFRRRFPITAK</sequence>
<dbReference type="STRING" id="287098.SAMN05421665_3391"/>
<keyword evidence="3" id="KW-1185">Reference proteome</keyword>
<dbReference type="InterPro" id="IPR008620">
    <property type="entry name" value="FixH"/>
</dbReference>
<evidence type="ECO:0000256" key="1">
    <source>
        <dbReference type="SAM" id="Phobius"/>
    </source>
</evidence>
<keyword evidence="1" id="KW-0472">Membrane</keyword>
<dbReference type="EMBL" id="FTPR01000004">
    <property type="protein sequence ID" value="SIT91517.1"/>
    <property type="molecule type" value="Genomic_DNA"/>
</dbReference>
<organism evidence="2 3">
    <name type="scientific">Yoonia rosea</name>
    <dbReference type="NCBI Taxonomy" id="287098"/>
    <lineage>
        <taxon>Bacteria</taxon>
        <taxon>Pseudomonadati</taxon>
        <taxon>Pseudomonadota</taxon>
        <taxon>Alphaproteobacteria</taxon>
        <taxon>Rhodobacterales</taxon>
        <taxon>Paracoccaceae</taxon>
        <taxon>Yoonia</taxon>
    </lineage>
</organism>
<protein>
    <submittedName>
        <fullName evidence="2">Nitrogen fixation protein FixH</fullName>
    </submittedName>
</protein>
<dbReference type="OrthoDB" id="1495896at2"/>
<keyword evidence="1" id="KW-0812">Transmembrane</keyword>
<reference evidence="3" key="1">
    <citation type="submission" date="2017-01" db="EMBL/GenBank/DDBJ databases">
        <authorList>
            <person name="Varghese N."/>
            <person name="Submissions S."/>
        </authorList>
    </citation>
    <scope>NUCLEOTIDE SEQUENCE [LARGE SCALE GENOMIC DNA]</scope>
    <source>
        <strain evidence="3">DSM 29591</strain>
    </source>
</reference>
<dbReference type="Pfam" id="PF05751">
    <property type="entry name" value="FixH"/>
    <property type="match status" value="1"/>
</dbReference>
<name>A0A1R3XJA2_9RHOB</name>
<accession>A0A1R3XJA2</accession>
<proteinExistence type="predicted"/>
<evidence type="ECO:0000313" key="2">
    <source>
        <dbReference type="EMBL" id="SIT91517.1"/>
    </source>
</evidence>
<dbReference type="Proteomes" id="UP000186997">
    <property type="component" value="Unassembled WGS sequence"/>
</dbReference>
<feature type="transmembrane region" description="Helical" evidence="1">
    <location>
        <begin position="12"/>
        <end position="33"/>
    </location>
</feature>
<dbReference type="RefSeq" id="WP_076661033.1">
    <property type="nucleotide sequence ID" value="NZ_FTPR01000004.1"/>
</dbReference>
<gene>
    <name evidence="2" type="ORF">SAMN05421665_3391</name>
</gene>
<dbReference type="AlphaFoldDB" id="A0A1R3XJA2"/>
<keyword evidence="1" id="KW-1133">Transmembrane helix</keyword>